<keyword evidence="12" id="KW-1185">Reference proteome</keyword>
<evidence type="ECO:0000256" key="8">
    <source>
        <dbReference type="ARBA" id="ARBA00066536"/>
    </source>
</evidence>
<evidence type="ECO:0000256" key="3">
    <source>
        <dbReference type="ARBA" id="ARBA00022827"/>
    </source>
</evidence>
<dbReference type="PANTHER" id="PTHR43400:SF10">
    <property type="entry name" value="3-OXOSTEROID 1-DEHYDROGENASE"/>
    <property type="match status" value="1"/>
</dbReference>
<dbReference type="FunFam" id="3.50.50.60:FF:000208">
    <property type="entry name" value="3-ketosteroid dehydrogenase"/>
    <property type="match status" value="1"/>
</dbReference>
<keyword evidence="2" id="KW-0285">Flavoprotein</keyword>
<proteinExistence type="inferred from homology"/>
<dbReference type="PANTHER" id="PTHR43400">
    <property type="entry name" value="FUMARATE REDUCTASE"/>
    <property type="match status" value="1"/>
</dbReference>
<dbReference type="EMBL" id="POAF01000004">
    <property type="protein sequence ID" value="RBM01162.1"/>
    <property type="molecule type" value="Genomic_DNA"/>
</dbReference>
<comment type="caution">
    <text evidence="11">The sequence shown here is derived from an EMBL/GenBank/DDBJ whole genome shotgun (WGS) entry which is preliminary data.</text>
</comment>
<dbReference type="Gene3D" id="3.50.50.60">
    <property type="entry name" value="FAD/NAD(P)-binding domain"/>
    <property type="match status" value="2"/>
</dbReference>
<comment type="similarity">
    <text evidence="7">Belongs to the FAD-dependent oxidoreductase 2 family. 3-oxosteroid dehydrogenase subfamily.</text>
</comment>
<dbReference type="EC" id="1.3.99.4" evidence="8"/>
<dbReference type="GO" id="GO:0008202">
    <property type="term" value="P:steroid metabolic process"/>
    <property type="evidence" value="ECO:0007669"/>
    <property type="project" value="UniProtKB-KW"/>
</dbReference>
<sequence>MSNNQAWDDEYEVVVVGSGAAALAGAYSSARRGLKTLLVEKTNLLGGASAYSGASCWLPGTQVQQRADVEDSSESAKAYLKAVMGDHEVERREAFVDTAPELVEFFESDPAIEFYWTAFPDYFNAHESKPLGRSMMPVDLPREEIGELADLVRPLVEYDRYNQPHPEGPLTAGQALIGRLLLALTNTGNGTIQLETELVDLVTEDGRVTGAIVKDAEGIRRIHATEGVILGAGGFEANQDLRTVNGTPGNSGWTMAPAGANIGTAIRAGQKAGGAVEQLHQAWWCPGAAQPKGNAAFALGFRGGVWLDANGKRFANECLPYDQMGRVLAAAPERIPSWFIFDSRFGGQMPGIMRPFNTSPQEHLDAGTWVKADTLEELAAATGLPADALQASIERFNGFTVTGVDEDFHRGENPYDQFFADPEYGPGPTLIPVDQAPFYAARMVLSDLGTKGGLRTDVDARVLREDGTAIEGLYAVGNTSASFSGGFYPGPGTPLGSGMVFAYRAAQTLKAPAQAQSV</sequence>
<evidence type="ECO:0000256" key="4">
    <source>
        <dbReference type="ARBA" id="ARBA00023002"/>
    </source>
</evidence>
<keyword evidence="5" id="KW-0753">Steroid metabolism</keyword>
<evidence type="ECO:0000256" key="2">
    <source>
        <dbReference type="ARBA" id="ARBA00022630"/>
    </source>
</evidence>
<comment type="cofactor">
    <cofactor evidence="1">
        <name>FAD</name>
        <dbReference type="ChEBI" id="CHEBI:57692"/>
    </cofactor>
</comment>
<organism evidence="11 12">
    <name type="scientific">Glutamicibacter soli</name>
    <dbReference type="NCBI Taxonomy" id="453836"/>
    <lineage>
        <taxon>Bacteria</taxon>
        <taxon>Bacillati</taxon>
        <taxon>Actinomycetota</taxon>
        <taxon>Actinomycetes</taxon>
        <taxon>Micrococcales</taxon>
        <taxon>Micrococcaceae</taxon>
        <taxon>Glutamicibacter</taxon>
    </lineage>
</organism>
<gene>
    <name evidence="11" type="ORF">C1H84_10290</name>
</gene>
<keyword evidence="5" id="KW-0443">Lipid metabolism</keyword>
<evidence type="ECO:0000256" key="1">
    <source>
        <dbReference type="ARBA" id="ARBA00001974"/>
    </source>
</evidence>
<dbReference type="InterPro" id="IPR050315">
    <property type="entry name" value="FAD-oxidoreductase_2"/>
</dbReference>
<dbReference type="AlphaFoldDB" id="A0A365YET5"/>
<evidence type="ECO:0000256" key="5">
    <source>
        <dbReference type="ARBA" id="ARBA00023221"/>
    </source>
</evidence>
<evidence type="ECO:0000313" key="11">
    <source>
        <dbReference type="EMBL" id="RBM01162.1"/>
    </source>
</evidence>
<dbReference type="GO" id="GO:0047571">
    <property type="term" value="F:3-oxosteroid 1-dehydrogenase activity"/>
    <property type="evidence" value="ECO:0007669"/>
    <property type="project" value="UniProtKB-EC"/>
</dbReference>
<dbReference type="Proteomes" id="UP000252167">
    <property type="component" value="Unassembled WGS sequence"/>
</dbReference>
<evidence type="ECO:0000259" key="10">
    <source>
        <dbReference type="Pfam" id="PF00890"/>
    </source>
</evidence>
<dbReference type="Pfam" id="PF00890">
    <property type="entry name" value="FAD_binding_2"/>
    <property type="match status" value="1"/>
</dbReference>
<accession>A0A365YET5</accession>
<dbReference type="RefSeq" id="WP_113607348.1">
    <property type="nucleotide sequence ID" value="NZ_POAF01000004.1"/>
</dbReference>
<protein>
    <recommendedName>
        <fullName evidence="9">3-oxosteroid 1-dehydrogenase</fullName>
        <ecNumber evidence="8">1.3.99.4</ecNumber>
    </recommendedName>
</protein>
<evidence type="ECO:0000256" key="7">
    <source>
        <dbReference type="ARBA" id="ARBA00061147"/>
    </source>
</evidence>
<dbReference type="InterPro" id="IPR027477">
    <property type="entry name" value="Succ_DH/fumarate_Rdtase_cat_sf"/>
</dbReference>
<keyword evidence="4" id="KW-0560">Oxidoreductase</keyword>
<evidence type="ECO:0000256" key="9">
    <source>
        <dbReference type="ARBA" id="ARBA00069709"/>
    </source>
</evidence>
<evidence type="ECO:0000256" key="6">
    <source>
        <dbReference type="ARBA" id="ARBA00051951"/>
    </source>
</evidence>
<reference evidence="11 12" key="1">
    <citation type="submission" date="2018-01" db="EMBL/GenBank/DDBJ databases">
        <title>Glutamicibacter soli strain NHPC-3 Whole genome sequence and assembly.</title>
        <authorList>
            <person name="Choudhury P."/>
            <person name="Gupta D."/>
            <person name="Sengupta K."/>
            <person name="Jawed A."/>
            <person name="Sultana N."/>
            <person name="Saha P."/>
        </authorList>
    </citation>
    <scope>NUCLEOTIDE SEQUENCE [LARGE SCALE GENOMIC DNA]</scope>
    <source>
        <strain evidence="11 12">NHPC-3</strain>
    </source>
</reference>
<keyword evidence="3" id="KW-0274">FAD</keyword>
<name>A0A365YET5_9MICC</name>
<comment type="catalytic activity">
    <reaction evidence="6">
        <text>a 3-oxosteroid + A = a 3-oxo-Delta(1)-steroid + AH2</text>
        <dbReference type="Rhea" id="RHEA:13329"/>
        <dbReference type="ChEBI" id="CHEBI:13193"/>
        <dbReference type="ChEBI" id="CHEBI:17499"/>
        <dbReference type="ChEBI" id="CHEBI:20156"/>
        <dbReference type="ChEBI" id="CHEBI:47788"/>
        <dbReference type="EC" id="1.3.99.4"/>
    </reaction>
</comment>
<dbReference type="InterPro" id="IPR003953">
    <property type="entry name" value="FAD-dep_OxRdtase_2_FAD-bd"/>
</dbReference>
<evidence type="ECO:0000313" key="12">
    <source>
        <dbReference type="Proteomes" id="UP000252167"/>
    </source>
</evidence>
<dbReference type="SUPFAM" id="SSF51905">
    <property type="entry name" value="FAD/NAD(P)-binding domain"/>
    <property type="match status" value="1"/>
</dbReference>
<dbReference type="InterPro" id="IPR036188">
    <property type="entry name" value="FAD/NAD-bd_sf"/>
</dbReference>
<feature type="domain" description="FAD-dependent oxidoreductase 2 FAD-binding" evidence="10">
    <location>
        <begin position="13"/>
        <end position="495"/>
    </location>
</feature>
<dbReference type="SUPFAM" id="SSF56425">
    <property type="entry name" value="Succinate dehydrogenase/fumarate reductase flavoprotein, catalytic domain"/>
    <property type="match status" value="1"/>
</dbReference>